<protein>
    <submittedName>
        <fullName evidence="2">Uncharacterized protein</fullName>
    </submittedName>
</protein>
<proteinExistence type="predicted"/>
<feature type="compositionally biased region" description="Basic and acidic residues" evidence="1">
    <location>
        <begin position="228"/>
        <end position="241"/>
    </location>
</feature>
<evidence type="ECO:0000313" key="3">
    <source>
        <dbReference type="Proteomes" id="UP000323386"/>
    </source>
</evidence>
<evidence type="ECO:0000256" key="1">
    <source>
        <dbReference type="SAM" id="MobiDB-lite"/>
    </source>
</evidence>
<sequence>MSLPLPSGDRAVSCGDDLRGGDDEVEVVVMKEEAALTSSRGEREGGEVGGEREKGPEGVLVLLSPPSSRVPRWKPAHGLAGIASSWQATWQPAGLGLAWAWREEKAGQPHAGQAGWHAAKTNTARPPARLARSPSSLSARCPACKEANTDNDDDDDDGSQRTATTAYHEKGEGYIGYVHLQGNPWTNEPEPTQRGGGQDSTRRAATDDGRQRGQGQATPAAIATNSGSEERHTPTSARRTEEGEEEMGERRRGGRRGARQGSYRL</sequence>
<accession>A0A5C3EY80</accession>
<keyword evidence="3" id="KW-1185">Reference proteome</keyword>
<feature type="region of interest" description="Disordered" evidence="1">
    <location>
        <begin position="106"/>
        <end position="265"/>
    </location>
</feature>
<organism evidence="2 3">
    <name type="scientific">Pseudozyma flocculosa</name>
    <dbReference type="NCBI Taxonomy" id="84751"/>
    <lineage>
        <taxon>Eukaryota</taxon>
        <taxon>Fungi</taxon>
        <taxon>Dikarya</taxon>
        <taxon>Basidiomycota</taxon>
        <taxon>Ustilaginomycotina</taxon>
        <taxon>Ustilaginomycetes</taxon>
        <taxon>Ustilaginales</taxon>
        <taxon>Ustilaginaceae</taxon>
        <taxon>Pseudozyma</taxon>
    </lineage>
</organism>
<reference evidence="2 3" key="1">
    <citation type="submission" date="2018-03" db="EMBL/GenBank/DDBJ databases">
        <authorList>
            <person name="Guldener U."/>
        </authorList>
    </citation>
    <scope>NUCLEOTIDE SEQUENCE [LARGE SCALE GENOMIC DNA]</scope>
    <source>
        <strain evidence="2 3">DAOM196992</strain>
    </source>
</reference>
<dbReference type="EMBL" id="OOIP01000003">
    <property type="protein sequence ID" value="SPO36079.1"/>
    <property type="molecule type" value="Genomic_DNA"/>
</dbReference>
<evidence type="ECO:0000313" key="2">
    <source>
        <dbReference type="EMBL" id="SPO36079.1"/>
    </source>
</evidence>
<feature type="compositionally biased region" description="Polar residues" evidence="1">
    <location>
        <begin position="213"/>
        <end position="227"/>
    </location>
</feature>
<feature type="region of interest" description="Disordered" evidence="1">
    <location>
        <begin position="1"/>
        <end position="58"/>
    </location>
</feature>
<feature type="compositionally biased region" description="Basic and acidic residues" evidence="1">
    <location>
        <begin position="200"/>
        <end position="211"/>
    </location>
</feature>
<feature type="compositionally biased region" description="Basic and acidic residues" evidence="1">
    <location>
        <begin position="29"/>
        <end position="56"/>
    </location>
</feature>
<dbReference type="Proteomes" id="UP000323386">
    <property type="component" value="Unassembled WGS sequence"/>
</dbReference>
<gene>
    <name evidence="2" type="ORF">PSFLO_01550</name>
</gene>
<feature type="compositionally biased region" description="Low complexity" evidence="1">
    <location>
        <begin position="124"/>
        <end position="144"/>
    </location>
</feature>
<name>A0A5C3EY80_9BASI</name>
<dbReference type="AlphaFoldDB" id="A0A5C3EY80"/>